<reference evidence="2" key="1">
    <citation type="submission" date="2023-05" db="EMBL/GenBank/DDBJ databases">
        <title>Anaerotaeda fermentans gen. nov., sp. nov., a novel anaerobic planctomycete of the new family within the order Sedimentisphaerales isolated from Taman Peninsula, Russia.</title>
        <authorList>
            <person name="Khomyakova M.A."/>
            <person name="Merkel A.Y."/>
            <person name="Slobodkin A.I."/>
        </authorList>
    </citation>
    <scope>NUCLEOTIDE SEQUENCE</scope>
    <source>
        <strain evidence="2">M17dextr</strain>
    </source>
</reference>
<protein>
    <recommendedName>
        <fullName evidence="4">PilZ domain-containing protein</fullName>
    </recommendedName>
</protein>
<feature type="transmembrane region" description="Helical" evidence="1">
    <location>
        <begin position="42"/>
        <end position="61"/>
    </location>
</feature>
<organism evidence="2 3">
    <name type="scientific">Anaerobaca lacustris</name>
    <dbReference type="NCBI Taxonomy" id="3044600"/>
    <lineage>
        <taxon>Bacteria</taxon>
        <taxon>Pseudomonadati</taxon>
        <taxon>Planctomycetota</taxon>
        <taxon>Phycisphaerae</taxon>
        <taxon>Sedimentisphaerales</taxon>
        <taxon>Anaerobacaceae</taxon>
        <taxon>Anaerobaca</taxon>
    </lineage>
</organism>
<proteinExistence type="predicted"/>
<evidence type="ECO:0008006" key="4">
    <source>
        <dbReference type="Google" id="ProtNLM"/>
    </source>
</evidence>
<evidence type="ECO:0000313" key="2">
    <source>
        <dbReference type="EMBL" id="MDI6448116.1"/>
    </source>
</evidence>
<accession>A0AAW6TR01</accession>
<evidence type="ECO:0000313" key="3">
    <source>
        <dbReference type="Proteomes" id="UP001431776"/>
    </source>
</evidence>
<dbReference type="EMBL" id="JASCXX010000003">
    <property type="protein sequence ID" value="MDI6448116.1"/>
    <property type="molecule type" value="Genomic_DNA"/>
</dbReference>
<keyword evidence="1" id="KW-0812">Transmembrane</keyword>
<comment type="caution">
    <text evidence="2">The sequence shown here is derived from an EMBL/GenBank/DDBJ whole genome shotgun (WGS) entry which is preliminary data.</text>
</comment>
<gene>
    <name evidence="2" type="ORF">QJ522_03580</name>
</gene>
<dbReference type="AlphaFoldDB" id="A0AAW6TR01"/>
<keyword evidence="3" id="KW-1185">Reference proteome</keyword>
<sequence>MIVSDVIRDMIQAAMLALTPTERWSAARRLSDSPSPYTSQQGFILVAVAALAVLIGLLWWISHRRRTQEKALTRELFAENAVRRGLSGRERQILLAIVMRSGLGRSHDIFTMVDAFDRGAAKLLAECVRTRTVDENERLKTEVAYLREKLGFRALRALGGTGASRRPSSRDIPVARVVEMTRRRRHAGVPIRAEVVRNDDLELAVELAEPAQTRAGDLWCVRYAFGVYVWEFDTTAVTCDGTRLVLNHADDVRFVNRRRFPRVATNLPALVARFPFARRDSSIVPPAQREVRQGFDSGATVLDAPMFVQGVVTELAGPGLRIEVPTKVRPGERVLVVFRPVGITGTRSDNELAIDDAYVLEDVGLVRHCRATGTGVSIAVELSGLHETEIDELVRITNAIASKASAENDGGGGPVQTAADPSAAAAVVVQEV</sequence>
<dbReference type="RefSeq" id="WP_349243526.1">
    <property type="nucleotide sequence ID" value="NZ_JASCXX010000003.1"/>
</dbReference>
<keyword evidence="1" id="KW-1133">Transmembrane helix</keyword>
<evidence type="ECO:0000256" key="1">
    <source>
        <dbReference type="SAM" id="Phobius"/>
    </source>
</evidence>
<keyword evidence="1" id="KW-0472">Membrane</keyword>
<name>A0AAW6TR01_9BACT</name>
<dbReference type="Proteomes" id="UP001431776">
    <property type="component" value="Unassembled WGS sequence"/>
</dbReference>